<dbReference type="InterPro" id="IPR036513">
    <property type="entry name" value="STAS_dom_sf"/>
</dbReference>
<comment type="caution">
    <text evidence="4">The sequence shown here is derived from an EMBL/GenBank/DDBJ whole genome shotgun (WGS) entry which is preliminary data.</text>
</comment>
<feature type="domain" description="STAS" evidence="3">
    <location>
        <begin position="3"/>
        <end position="99"/>
    </location>
</feature>
<reference evidence="5" key="1">
    <citation type="journal article" date="2019" name="Int. J. Syst. Evol. Microbiol.">
        <title>The Global Catalogue of Microorganisms (GCM) 10K type strain sequencing project: providing services to taxonomists for standard genome sequencing and annotation.</title>
        <authorList>
            <consortium name="The Broad Institute Genomics Platform"/>
            <consortium name="The Broad Institute Genome Sequencing Center for Infectious Disease"/>
            <person name="Wu L."/>
            <person name="Ma J."/>
        </authorList>
    </citation>
    <scope>NUCLEOTIDE SEQUENCE [LARGE SCALE GENOMIC DNA]</scope>
    <source>
        <strain evidence="5">NBRC 15640</strain>
    </source>
</reference>
<dbReference type="RefSeq" id="WP_101111882.1">
    <property type="nucleotide sequence ID" value="NZ_AP025145.1"/>
</dbReference>
<comment type="similarity">
    <text evidence="1 2">Belongs to the anti-sigma-factor antagonist family.</text>
</comment>
<evidence type="ECO:0000259" key="3">
    <source>
        <dbReference type="PROSITE" id="PS50801"/>
    </source>
</evidence>
<dbReference type="Proteomes" id="UP001156690">
    <property type="component" value="Unassembled WGS sequence"/>
</dbReference>
<name>A0AAV5NZS5_9VIBR</name>
<evidence type="ECO:0000256" key="1">
    <source>
        <dbReference type="ARBA" id="ARBA00009013"/>
    </source>
</evidence>
<organism evidence="4 5">
    <name type="scientific">Vibrio penaeicida</name>
    <dbReference type="NCBI Taxonomy" id="104609"/>
    <lineage>
        <taxon>Bacteria</taxon>
        <taxon>Pseudomonadati</taxon>
        <taxon>Pseudomonadota</taxon>
        <taxon>Gammaproteobacteria</taxon>
        <taxon>Vibrionales</taxon>
        <taxon>Vibrionaceae</taxon>
        <taxon>Vibrio</taxon>
    </lineage>
</organism>
<proteinExistence type="inferred from homology"/>
<dbReference type="EMBL" id="BSNX01000075">
    <property type="protein sequence ID" value="GLQ76200.1"/>
    <property type="molecule type" value="Genomic_DNA"/>
</dbReference>
<evidence type="ECO:0000313" key="5">
    <source>
        <dbReference type="Proteomes" id="UP001156690"/>
    </source>
</evidence>
<dbReference type="GO" id="GO:0043856">
    <property type="term" value="F:anti-sigma factor antagonist activity"/>
    <property type="evidence" value="ECO:0007669"/>
    <property type="project" value="InterPro"/>
</dbReference>
<accession>A0AAV5NZS5</accession>
<evidence type="ECO:0000256" key="2">
    <source>
        <dbReference type="RuleBase" id="RU003749"/>
    </source>
</evidence>
<dbReference type="InterPro" id="IPR002645">
    <property type="entry name" value="STAS_dom"/>
</dbReference>
<dbReference type="PANTHER" id="PTHR33495">
    <property type="entry name" value="ANTI-SIGMA FACTOR ANTAGONIST TM_1081-RELATED-RELATED"/>
    <property type="match status" value="1"/>
</dbReference>
<dbReference type="InterPro" id="IPR003658">
    <property type="entry name" value="Anti-sigma_ant"/>
</dbReference>
<dbReference type="NCBIfam" id="TIGR00377">
    <property type="entry name" value="ant_ant_sig"/>
    <property type="match status" value="1"/>
</dbReference>
<sequence length="99" mass="11462">MSVSAEIDNNQRRVVISVEGAFGFNLVHEFRQSYSQQKGYRFVVDFRKVDYIDSAGLGMLLNMHKFLQQQDGDIVITNSMPQVKKILLISRFDKKFSIE</sequence>
<dbReference type="PANTHER" id="PTHR33495:SF15">
    <property type="entry name" value="STAS DOMAIN-CONTAINING PROTEIN"/>
    <property type="match status" value="1"/>
</dbReference>
<evidence type="ECO:0000313" key="4">
    <source>
        <dbReference type="EMBL" id="GLQ76200.1"/>
    </source>
</evidence>
<protein>
    <recommendedName>
        <fullName evidence="2">Anti-sigma factor antagonist</fullName>
    </recommendedName>
</protein>
<dbReference type="PROSITE" id="PS50801">
    <property type="entry name" value="STAS"/>
    <property type="match status" value="1"/>
</dbReference>
<dbReference type="SUPFAM" id="SSF52091">
    <property type="entry name" value="SpoIIaa-like"/>
    <property type="match status" value="1"/>
</dbReference>
<gene>
    <name evidence="4" type="ORF">GCM10007932_55630</name>
</gene>
<dbReference type="Pfam" id="PF01740">
    <property type="entry name" value="STAS"/>
    <property type="match status" value="1"/>
</dbReference>
<keyword evidence="5" id="KW-1185">Reference proteome</keyword>
<dbReference type="AlphaFoldDB" id="A0AAV5NZS5"/>
<dbReference type="CDD" id="cd07043">
    <property type="entry name" value="STAS_anti-anti-sigma_factors"/>
    <property type="match status" value="1"/>
</dbReference>
<dbReference type="Gene3D" id="3.30.750.24">
    <property type="entry name" value="STAS domain"/>
    <property type="match status" value="1"/>
</dbReference>